<evidence type="ECO:0000256" key="1">
    <source>
        <dbReference type="SAM" id="SignalP"/>
    </source>
</evidence>
<organism evidence="2 3">
    <name type="scientific">Streptomyces rhizosphaericus</name>
    <dbReference type="NCBI Taxonomy" id="114699"/>
    <lineage>
        <taxon>Bacteria</taxon>
        <taxon>Bacillati</taxon>
        <taxon>Actinomycetota</taxon>
        <taxon>Actinomycetes</taxon>
        <taxon>Kitasatosporales</taxon>
        <taxon>Streptomycetaceae</taxon>
        <taxon>Streptomyces</taxon>
        <taxon>Streptomyces violaceusniger group</taxon>
    </lineage>
</organism>
<reference evidence="2 3" key="1">
    <citation type="journal article" date="2019" name="Int. J. Syst. Evol. Microbiol.">
        <title>The Global Catalogue of Microorganisms (GCM) 10K type strain sequencing project: providing services to taxonomists for standard genome sequencing and annotation.</title>
        <authorList>
            <consortium name="The Broad Institute Genomics Platform"/>
            <consortium name="The Broad Institute Genome Sequencing Center for Infectious Disease"/>
            <person name="Wu L."/>
            <person name="Ma J."/>
        </authorList>
    </citation>
    <scope>NUCLEOTIDE SEQUENCE [LARGE SCALE GENOMIC DNA]</scope>
    <source>
        <strain evidence="2 3">JCM 11444</strain>
    </source>
</reference>
<sequence length="96" mass="9523">MAVTVCGPAVSALVLAVACPAPFGVPTRVGPPLMVKVTVPVGTPPPGATATTVAVKVTFWPKVDGFGEGVSKVLLFALATVIDPVTDEPCTPASPA</sequence>
<feature type="chain" id="PRO_5046962569" description="Secreted protein" evidence="1">
    <location>
        <begin position="24"/>
        <end position="96"/>
    </location>
</feature>
<dbReference type="EMBL" id="BAAAID010000031">
    <property type="protein sequence ID" value="GAA0936873.1"/>
    <property type="molecule type" value="Genomic_DNA"/>
</dbReference>
<name>A0ABN1Q2J6_9ACTN</name>
<feature type="signal peptide" evidence="1">
    <location>
        <begin position="1"/>
        <end position="23"/>
    </location>
</feature>
<evidence type="ECO:0000313" key="2">
    <source>
        <dbReference type="EMBL" id="GAA0936873.1"/>
    </source>
</evidence>
<accession>A0ABN1Q2J6</accession>
<dbReference type="Proteomes" id="UP001500418">
    <property type="component" value="Unassembled WGS sequence"/>
</dbReference>
<keyword evidence="3" id="KW-1185">Reference proteome</keyword>
<evidence type="ECO:0000313" key="3">
    <source>
        <dbReference type="Proteomes" id="UP001500418"/>
    </source>
</evidence>
<keyword evidence="1" id="KW-0732">Signal</keyword>
<comment type="caution">
    <text evidence="2">The sequence shown here is derived from an EMBL/GenBank/DDBJ whole genome shotgun (WGS) entry which is preliminary data.</text>
</comment>
<evidence type="ECO:0008006" key="4">
    <source>
        <dbReference type="Google" id="ProtNLM"/>
    </source>
</evidence>
<proteinExistence type="predicted"/>
<protein>
    <recommendedName>
        <fullName evidence="4">Secreted protein</fullName>
    </recommendedName>
</protein>
<gene>
    <name evidence="2" type="ORF">GCM10009575_048280</name>
</gene>